<feature type="compositionally biased region" description="Polar residues" evidence="1">
    <location>
        <begin position="28"/>
        <end position="37"/>
    </location>
</feature>
<feature type="region of interest" description="Disordered" evidence="1">
    <location>
        <begin position="43"/>
        <end position="62"/>
    </location>
</feature>
<reference evidence="2 3" key="1">
    <citation type="submission" date="2023-11" db="EMBL/GenBank/DDBJ databases">
        <title>Halocaridina rubra genome assembly.</title>
        <authorList>
            <person name="Smith C."/>
        </authorList>
    </citation>
    <scope>NUCLEOTIDE SEQUENCE [LARGE SCALE GENOMIC DNA]</scope>
    <source>
        <strain evidence="2">EP-1</strain>
        <tissue evidence="2">Whole</tissue>
    </source>
</reference>
<evidence type="ECO:0000256" key="1">
    <source>
        <dbReference type="SAM" id="MobiDB-lite"/>
    </source>
</evidence>
<gene>
    <name evidence="2" type="ORF">SK128_022008</name>
</gene>
<protein>
    <submittedName>
        <fullName evidence="2">Uncharacterized protein</fullName>
    </submittedName>
</protein>
<evidence type="ECO:0000313" key="2">
    <source>
        <dbReference type="EMBL" id="KAK7073503.1"/>
    </source>
</evidence>
<organism evidence="2 3">
    <name type="scientific">Halocaridina rubra</name>
    <name type="common">Hawaiian red shrimp</name>
    <dbReference type="NCBI Taxonomy" id="373956"/>
    <lineage>
        <taxon>Eukaryota</taxon>
        <taxon>Metazoa</taxon>
        <taxon>Ecdysozoa</taxon>
        <taxon>Arthropoda</taxon>
        <taxon>Crustacea</taxon>
        <taxon>Multicrustacea</taxon>
        <taxon>Malacostraca</taxon>
        <taxon>Eumalacostraca</taxon>
        <taxon>Eucarida</taxon>
        <taxon>Decapoda</taxon>
        <taxon>Pleocyemata</taxon>
        <taxon>Caridea</taxon>
        <taxon>Atyoidea</taxon>
        <taxon>Atyidae</taxon>
        <taxon>Halocaridina</taxon>
    </lineage>
</organism>
<dbReference type="AlphaFoldDB" id="A0AAN8X3B6"/>
<feature type="compositionally biased region" description="Basic and acidic residues" evidence="1">
    <location>
        <begin position="51"/>
        <end position="61"/>
    </location>
</feature>
<comment type="caution">
    <text evidence="2">The sequence shown here is derived from an EMBL/GenBank/DDBJ whole genome shotgun (WGS) entry which is preliminary data.</text>
</comment>
<dbReference type="Proteomes" id="UP001381693">
    <property type="component" value="Unassembled WGS sequence"/>
</dbReference>
<sequence>MDRMNSLPKSPERKTRRYSAGSTPAEFQKTSQSNRQNIHVAPLDLASLKGSGEKPEVDSPRTRRVSRYAYQYNDVPKSLTSQKDHSDEVDAQRIRRALGIPYDEDFSRKNRGLVNKDFHCPETMKDILHLQRFSF</sequence>
<feature type="region of interest" description="Disordered" evidence="1">
    <location>
        <begin position="1"/>
        <end position="38"/>
    </location>
</feature>
<dbReference type="EMBL" id="JAXCGZ010012611">
    <property type="protein sequence ID" value="KAK7073503.1"/>
    <property type="molecule type" value="Genomic_DNA"/>
</dbReference>
<keyword evidence="3" id="KW-1185">Reference proteome</keyword>
<proteinExistence type="predicted"/>
<name>A0AAN8X3B6_HALRR</name>
<evidence type="ECO:0000313" key="3">
    <source>
        <dbReference type="Proteomes" id="UP001381693"/>
    </source>
</evidence>
<accession>A0AAN8X3B6</accession>